<comment type="caution">
    <text evidence="5">The sequence shown here is derived from an EMBL/GenBank/DDBJ whole genome shotgun (WGS) entry which is preliminary data.</text>
</comment>
<accession>A0A0G1XWF5</accession>
<feature type="domain" description="Glycosyltransferase 2-like" evidence="4">
    <location>
        <begin position="7"/>
        <end position="54"/>
    </location>
</feature>
<proteinExistence type="inferred from homology"/>
<evidence type="ECO:0000256" key="1">
    <source>
        <dbReference type="ARBA" id="ARBA00006739"/>
    </source>
</evidence>
<evidence type="ECO:0000256" key="3">
    <source>
        <dbReference type="ARBA" id="ARBA00022679"/>
    </source>
</evidence>
<protein>
    <submittedName>
        <fullName evidence="5">Glycosyltransferase</fullName>
    </submittedName>
</protein>
<organism evidence="5 6">
    <name type="scientific">Candidatus Adlerbacteria bacterium GW2011_GWA1_54_10</name>
    <dbReference type="NCBI Taxonomy" id="1618605"/>
    <lineage>
        <taxon>Bacteria</taxon>
        <taxon>Candidatus Adleribacteriota</taxon>
    </lineage>
</organism>
<evidence type="ECO:0000259" key="4">
    <source>
        <dbReference type="Pfam" id="PF00535"/>
    </source>
</evidence>
<dbReference type="PANTHER" id="PTHR43630:SF1">
    <property type="entry name" value="POLY-BETA-1,6-N-ACETYL-D-GLUCOSAMINE SYNTHASE"/>
    <property type="match status" value="1"/>
</dbReference>
<comment type="similarity">
    <text evidence="1">Belongs to the glycosyltransferase 2 family.</text>
</comment>
<keyword evidence="2" id="KW-0328">Glycosyltransferase</keyword>
<dbReference type="Proteomes" id="UP000034740">
    <property type="component" value="Unassembled WGS sequence"/>
</dbReference>
<dbReference type="Gene3D" id="3.90.550.10">
    <property type="entry name" value="Spore Coat Polysaccharide Biosynthesis Protein SpsA, Chain A"/>
    <property type="match status" value="1"/>
</dbReference>
<reference evidence="5 6" key="1">
    <citation type="journal article" date="2015" name="Nature">
        <title>rRNA introns, odd ribosomes, and small enigmatic genomes across a large radiation of phyla.</title>
        <authorList>
            <person name="Brown C.T."/>
            <person name="Hug L.A."/>
            <person name="Thomas B.C."/>
            <person name="Sharon I."/>
            <person name="Castelle C.J."/>
            <person name="Singh A."/>
            <person name="Wilkins M.J."/>
            <person name="Williams K.H."/>
            <person name="Banfield J.F."/>
        </authorList>
    </citation>
    <scope>NUCLEOTIDE SEQUENCE [LARGE SCALE GENOMIC DNA]</scope>
</reference>
<dbReference type="AlphaFoldDB" id="A0A0G1XWF5"/>
<dbReference type="SUPFAM" id="SSF53448">
    <property type="entry name" value="Nucleotide-diphospho-sugar transferases"/>
    <property type="match status" value="1"/>
</dbReference>
<feature type="non-terminal residue" evidence="5">
    <location>
        <position position="56"/>
    </location>
</feature>
<dbReference type="PANTHER" id="PTHR43630">
    <property type="entry name" value="POLY-BETA-1,6-N-ACETYL-D-GLUCOSAMINE SYNTHASE"/>
    <property type="match status" value="1"/>
</dbReference>
<dbReference type="InterPro" id="IPR001173">
    <property type="entry name" value="Glyco_trans_2-like"/>
</dbReference>
<dbReference type="GO" id="GO:0016757">
    <property type="term" value="F:glycosyltransferase activity"/>
    <property type="evidence" value="ECO:0007669"/>
    <property type="project" value="UniProtKB-KW"/>
</dbReference>
<dbReference type="EMBL" id="LCRO01000013">
    <property type="protein sequence ID" value="KKW35240.1"/>
    <property type="molecule type" value="Genomic_DNA"/>
</dbReference>
<gene>
    <name evidence="5" type="ORF">UY83_C0013G0001</name>
</gene>
<evidence type="ECO:0000256" key="2">
    <source>
        <dbReference type="ARBA" id="ARBA00022676"/>
    </source>
</evidence>
<dbReference type="InterPro" id="IPR029044">
    <property type="entry name" value="Nucleotide-diphossugar_trans"/>
</dbReference>
<keyword evidence="3 5" id="KW-0808">Transferase</keyword>
<sequence>MNRPKLSIIIPTLNEEKNLPLLLESIKKQEFQDYEIIVADAGSQDNTVKIALRYDC</sequence>
<evidence type="ECO:0000313" key="6">
    <source>
        <dbReference type="Proteomes" id="UP000034740"/>
    </source>
</evidence>
<dbReference type="Pfam" id="PF00535">
    <property type="entry name" value="Glycos_transf_2"/>
    <property type="match status" value="1"/>
</dbReference>
<name>A0A0G1XWF5_9BACT</name>
<evidence type="ECO:0000313" key="5">
    <source>
        <dbReference type="EMBL" id="KKW35240.1"/>
    </source>
</evidence>